<accession>A0A2T2WHM8</accession>
<organism evidence="10 11">
    <name type="scientific">Sulfobacillus acidophilus</name>
    <dbReference type="NCBI Taxonomy" id="53633"/>
    <lineage>
        <taxon>Bacteria</taxon>
        <taxon>Bacillati</taxon>
        <taxon>Bacillota</taxon>
        <taxon>Clostridia</taxon>
        <taxon>Eubacteriales</taxon>
        <taxon>Clostridiales Family XVII. Incertae Sedis</taxon>
        <taxon>Sulfobacillus</taxon>
    </lineage>
</organism>
<feature type="active site" description="Proton acceptor" evidence="7">
    <location>
        <position position="233"/>
    </location>
</feature>
<feature type="binding site" evidence="7">
    <location>
        <position position="209"/>
    </location>
    <ligand>
        <name>substrate</name>
    </ligand>
</feature>
<feature type="domain" description="Glucose-6-phosphate dehydrogenase C-terminal" evidence="9">
    <location>
        <begin position="182"/>
        <end position="466"/>
    </location>
</feature>
<feature type="binding site" evidence="7">
    <location>
        <position position="171"/>
    </location>
    <ligand>
        <name>substrate</name>
    </ligand>
</feature>
<comment type="function">
    <text evidence="7">Catalyzes the oxidation of glucose 6-phosphate to 6-phosphogluconolactone.</text>
</comment>
<sequence length="479" mass="54513">MAENKETIFVIVGASGDLTYRLLMPAIFRLHQMGQWLSPVVGYAPDAWDDNAFKEHVHTGLKEFVPSFDEKTWDTFSLLLSFQRGELAGKDFEGLSKAVGDGPAVFYLALPPSLFGTAAQGLADAKLNTALNGARRLVVEKPFGHDLASAETLRMQLHQGWQEEQIFRIDHFLGKETAQNLLVFRLTNRFLESIWDAEHIRSVQITYAETLGLEGRWRYYDQAGALRDMLQNHLMQLFTLVAMDPPATWAADSLHNHKTEVLRAVRPIEPSEVDQRAVRGQYLAGTVAEQAVPGYLQEPHIPAQSTTETFAALKLWVDNWRWHGVPFYLRSGKRLARDYAEVAIQLKEVPRGLFGEGHENWLIFRMKPDEAIDMVVWSKEPGLVLNTRRRILSTPYRRQEEMEYSAYEQLLLAVLQGDRTPFPRYDEVEEAWRIVDPVLQAWAHGRPHGYPAGSEGPSQQDQLMQSGIAWRHLLSNPSD</sequence>
<dbReference type="PIRSF" id="PIRSF000110">
    <property type="entry name" value="G6PD"/>
    <property type="match status" value="1"/>
</dbReference>
<comment type="caution">
    <text evidence="10">The sequence shown here is derived from an EMBL/GenBank/DDBJ whole genome shotgun (WGS) entry which is preliminary data.</text>
</comment>
<evidence type="ECO:0000256" key="2">
    <source>
        <dbReference type="ARBA" id="ARBA00009975"/>
    </source>
</evidence>
<keyword evidence="4 7" id="KW-0521">NADP</keyword>
<dbReference type="InterPro" id="IPR022675">
    <property type="entry name" value="G6P_DH_C"/>
</dbReference>
<dbReference type="AlphaFoldDB" id="A0A2T2WHM8"/>
<comment type="pathway">
    <text evidence="1 7">Carbohydrate degradation; pentose phosphate pathway; D-ribulose 5-phosphate from D-glucose 6-phosphate (oxidative stage): step 1/3.</text>
</comment>
<evidence type="ECO:0000313" key="10">
    <source>
        <dbReference type="EMBL" id="PSR21743.1"/>
    </source>
</evidence>
<evidence type="ECO:0000256" key="1">
    <source>
        <dbReference type="ARBA" id="ARBA00004937"/>
    </source>
</evidence>
<evidence type="ECO:0000256" key="7">
    <source>
        <dbReference type="HAMAP-Rule" id="MF_00966"/>
    </source>
</evidence>
<proteinExistence type="inferred from homology"/>
<dbReference type="Pfam" id="PF02781">
    <property type="entry name" value="G6PD_C"/>
    <property type="match status" value="1"/>
</dbReference>
<dbReference type="PANTHER" id="PTHR23429:SF0">
    <property type="entry name" value="GLUCOSE-6-PHOSPHATE 1-DEHYDROGENASE"/>
    <property type="match status" value="1"/>
</dbReference>
<dbReference type="GO" id="GO:0004345">
    <property type="term" value="F:glucose-6-phosphate dehydrogenase activity"/>
    <property type="evidence" value="ECO:0007669"/>
    <property type="project" value="UniProtKB-UniRule"/>
</dbReference>
<comment type="catalytic activity">
    <reaction evidence="7">
        <text>D-glucose 6-phosphate + NADP(+) = 6-phospho-D-glucono-1,5-lactone + NADPH + H(+)</text>
        <dbReference type="Rhea" id="RHEA:15841"/>
        <dbReference type="ChEBI" id="CHEBI:15378"/>
        <dbReference type="ChEBI" id="CHEBI:57783"/>
        <dbReference type="ChEBI" id="CHEBI:57955"/>
        <dbReference type="ChEBI" id="CHEBI:58349"/>
        <dbReference type="ChEBI" id="CHEBI:61548"/>
        <dbReference type="EC" id="1.1.1.49"/>
    </reaction>
</comment>
<gene>
    <name evidence="7 10" type="primary">zwf</name>
    <name evidence="10" type="ORF">C7B45_09685</name>
</gene>
<dbReference type="NCBIfam" id="TIGR00871">
    <property type="entry name" value="zwf"/>
    <property type="match status" value="1"/>
</dbReference>
<dbReference type="Gene3D" id="3.30.360.10">
    <property type="entry name" value="Dihydrodipicolinate Reductase, domain 2"/>
    <property type="match status" value="1"/>
</dbReference>
<dbReference type="Pfam" id="PF00479">
    <property type="entry name" value="G6PD_N"/>
    <property type="match status" value="1"/>
</dbReference>
<keyword evidence="5 7" id="KW-0560">Oxidoreductase</keyword>
<dbReference type="GO" id="GO:0006006">
    <property type="term" value="P:glucose metabolic process"/>
    <property type="evidence" value="ECO:0007669"/>
    <property type="project" value="UniProtKB-KW"/>
</dbReference>
<evidence type="ECO:0000256" key="3">
    <source>
        <dbReference type="ARBA" id="ARBA00022526"/>
    </source>
</evidence>
<dbReference type="NCBIfam" id="NF009492">
    <property type="entry name" value="PRK12853.1-3"/>
    <property type="match status" value="1"/>
</dbReference>
<feature type="domain" description="Glucose-6-phosphate dehydrogenase NAD-binding" evidence="8">
    <location>
        <begin position="10"/>
        <end position="180"/>
    </location>
</feature>
<dbReference type="UniPathway" id="UPA00115">
    <property type="reaction ID" value="UER00408"/>
</dbReference>
<dbReference type="Gene3D" id="3.40.50.720">
    <property type="entry name" value="NAD(P)-binding Rossmann-like Domain"/>
    <property type="match status" value="1"/>
</dbReference>
<dbReference type="EC" id="1.1.1.49" evidence="7"/>
<dbReference type="SUPFAM" id="SSF51735">
    <property type="entry name" value="NAD(P)-binding Rossmann-fold domains"/>
    <property type="match status" value="1"/>
</dbReference>
<protein>
    <recommendedName>
        <fullName evidence="7">Glucose-6-phosphate 1-dehydrogenase</fullName>
        <shortName evidence="7">G6PD</shortName>
        <ecNumber evidence="7">1.1.1.49</ecNumber>
    </recommendedName>
</protein>
<feature type="binding site" evidence="7">
    <location>
        <position position="175"/>
    </location>
    <ligand>
        <name>substrate</name>
    </ligand>
</feature>
<keyword evidence="6 7" id="KW-0119">Carbohydrate metabolism</keyword>
<feature type="binding site" evidence="7">
    <location>
        <position position="141"/>
    </location>
    <ligand>
        <name>NADP(+)</name>
        <dbReference type="ChEBI" id="CHEBI:58349"/>
    </ligand>
</feature>
<dbReference type="PRINTS" id="PR00079">
    <property type="entry name" value="G6PDHDRGNASE"/>
</dbReference>
<evidence type="ECO:0000256" key="4">
    <source>
        <dbReference type="ARBA" id="ARBA00022857"/>
    </source>
</evidence>
<reference evidence="10 11" key="1">
    <citation type="journal article" date="2014" name="BMC Genomics">
        <title>Comparison of environmental and isolate Sulfobacillus genomes reveals diverse carbon, sulfur, nitrogen, and hydrogen metabolisms.</title>
        <authorList>
            <person name="Justice N.B."/>
            <person name="Norman A."/>
            <person name="Brown C.T."/>
            <person name="Singh A."/>
            <person name="Thomas B.C."/>
            <person name="Banfield J.F."/>
        </authorList>
    </citation>
    <scope>NUCLEOTIDE SEQUENCE [LARGE SCALE GENOMIC DNA]</scope>
    <source>
        <strain evidence="10">AMDSBA3</strain>
    </source>
</reference>
<evidence type="ECO:0000259" key="8">
    <source>
        <dbReference type="Pfam" id="PF00479"/>
    </source>
</evidence>
<dbReference type="GO" id="GO:0005829">
    <property type="term" value="C:cytosol"/>
    <property type="evidence" value="ECO:0007669"/>
    <property type="project" value="TreeGrafter"/>
</dbReference>
<dbReference type="InterPro" id="IPR022674">
    <property type="entry name" value="G6P_DH_NAD-bd"/>
</dbReference>
<feature type="binding site" evidence="7">
    <location>
        <begin position="86"/>
        <end position="87"/>
    </location>
    <ligand>
        <name>NADP(+)</name>
        <dbReference type="ChEBI" id="CHEBI:58349"/>
    </ligand>
</feature>
<dbReference type="Proteomes" id="UP000241848">
    <property type="component" value="Unassembled WGS sequence"/>
</dbReference>
<dbReference type="InterPro" id="IPR001282">
    <property type="entry name" value="G6P_DH"/>
</dbReference>
<keyword evidence="3 7" id="KW-0313">Glucose metabolism</keyword>
<comment type="similarity">
    <text evidence="2 7">Belongs to the glucose-6-phosphate dehydrogenase family.</text>
</comment>
<evidence type="ECO:0000259" key="9">
    <source>
        <dbReference type="Pfam" id="PF02781"/>
    </source>
</evidence>
<dbReference type="GO" id="GO:0009051">
    <property type="term" value="P:pentose-phosphate shunt, oxidative branch"/>
    <property type="evidence" value="ECO:0007669"/>
    <property type="project" value="TreeGrafter"/>
</dbReference>
<dbReference type="PANTHER" id="PTHR23429">
    <property type="entry name" value="GLUCOSE-6-PHOSPHATE 1-DEHYDROGENASE G6PD"/>
    <property type="match status" value="1"/>
</dbReference>
<dbReference type="InterPro" id="IPR019796">
    <property type="entry name" value="G6P_DH_AS"/>
</dbReference>
<dbReference type="GO" id="GO:0050661">
    <property type="term" value="F:NADP binding"/>
    <property type="evidence" value="ECO:0007669"/>
    <property type="project" value="UniProtKB-UniRule"/>
</dbReference>
<comment type="caution">
    <text evidence="7">Lacks conserved residue(s) required for the propagation of feature annotation.</text>
</comment>
<dbReference type="EMBL" id="PXYV01000028">
    <property type="protein sequence ID" value="PSR21743.1"/>
    <property type="molecule type" value="Genomic_DNA"/>
</dbReference>
<feature type="binding site" evidence="7">
    <location>
        <position position="228"/>
    </location>
    <ligand>
        <name>substrate</name>
    </ligand>
</feature>
<evidence type="ECO:0000313" key="11">
    <source>
        <dbReference type="Proteomes" id="UP000241848"/>
    </source>
</evidence>
<evidence type="ECO:0000256" key="5">
    <source>
        <dbReference type="ARBA" id="ARBA00023002"/>
    </source>
</evidence>
<feature type="binding site" evidence="7">
    <location>
        <position position="333"/>
    </location>
    <ligand>
        <name>substrate</name>
    </ligand>
</feature>
<dbReference type="HAMAP" id="MF_00966">
    <property type="entry name" value="G6PD"/>
    <property type="match status" value="1"/>
</dbReference>
<evidence type="ECO:0000256" key="6">
    <source>
        <dbReference type="ARBA" id="ARBA00023277"/>
    </source>
</evidence>
<dbReference type="PROSITE" id="PS00069">
    <property type="entry name" value="G6P_DEHYDROGENASE"/>
    <property type="match status" value="1"/>
</dbReference>
<dbReference type="InterPro" id="IPR036291">
    <property type="entry name" value="NAD(P)-bd_dom_sf"/>
</dbReference>
<dbReference type="SUPFAM" id="SSF55347">
    <property type="entry name" value="Glyceraldehyde-3-phosphate dehydrogenase-like, C-terminal domain"/>
    <property type="match status" value="1"/>
</dbReference>
<name>A0A2T2WHM8_9FIRM</name>